<dbReference type="Proteomes" id="UP000319980">
    <property type="component" value="Unassembled WGS sequence"/>
</dbReference>
<dbReference type="Gene3D" id="2.40.128.110">
    <property type="entry name" value="Lipid/polyisoprenoid-binding, YceI-like"/>
    <property type="match status" value="1"/>
</dbReference>
<dbReference type="InterPro" id="IPR007372">
    <property type="entry name" value="Lipid/polyisoprenoid-bd_YceI"/>
</dbReference>
<keyword evidence="4" id="KW-1185">Reference proteome</keyword>
<comment type="caution">
    <text evidence="3">The sequence shown here is derived from an EMBL/GenBank/DDBJ whole genome shotgun (WGS) entry which is preliminary data.</text>
</comment>
<feature type="signal peptide" evidence="1">
    <location>
        <begin position="1"/>
        <end position="19"/>
    </location>
</feature>
<evidence type="ECO:0000259" key="2">
    <source>
        <dbReference type="SMART" id="SM00867"/>
    </source>
</evidence>
<feature type="chain" id="PRO_5023129463" evidence="1">
    <location>
        <begin position="20"/>
        <end position="228"/>
    </location>
</feature>
<evidence type="ECO:0000313" key="4">
    <source>
        <dbReference type="Proteomes" id="UP000319980"/>
    </source>
</evidence>
<sequence length="228" mass="23708">MKHATKLLLLPFALTLAIAACKPAEPPAAAVEAAPAAPEATAPAEAPIEGVSGTYVIDPNHTNVVAQWNHFGFSNPVANFGQVEGTIVYDADNVGASSVEVTLPLSGLVSFATDFNEHLSSADFFDAAKFPVATFRSTSVESAGGNRLKVTGDLTIKDNTHPVVLDVTINRFGEHPMLKRATAGFDATTTIKRSDFGVGAYAPNVSDEVQLRITTEASVAAPEADAAG</sequence>
<gene>
    <name evidence="3" type="ORF">FQY83_15725</name>
</gene>
<dbReference type="OrthoDB" id="9811006at2"/>
<dbReference type="PANTHER" id="PTHR34406">
    <property type="entry name" value="PROTEIN YCEI"/>
    <property type="match status" value="1"/>
</dbReference>
<dbReference type="SUPFAM" id="SSF101874">
    <property type="entry name" value="YceI-like"/>
    <property type="match status" value="1"/>
</dbReference>
<dbReference type="PANTHER" id="PTHR34406:SF1">
    <property type="entry name" value="PROTEIN YCEI"/>
    <property type="match status" value="1"/>
</dbReference>
<dbReference type="SMART" id="SM00867">
    <property type="entry name" value="YceI"/>
    <property type="match status" value="1"/>
</dbReference>
<organism evidence="3 4">
    <name type="scientific">Luteimonas marina</name>
    <dbReference type="NCBI Taxonomy" id="488485"/>
    <lineage>
        <taxon>Bacteria</taxon>
        <taxon>Pseudomonadati</taxon>
        <taxon>Pseudomonadota</taxon>
        <taxon>Gammaproteobacteria</taxon>
        <taxon>Lysobacterales</taxon>
        <taxon>Lysobacteraceae</taxon>
        <taxon>Luteimonas</taxon>
    </lineage>
</organism>
<dbReference type="Pfam" id="PF04264">
    <property type="entry name" value="YceI"/>
    <property type="match status" value="1"/>
</dbReference>
<feature type="domain" description="Lipid/polyisoprenoid-binding YceI-like" evidence="2">
    <location>
        <begin position="54"/>
        <end position="218"/>
    </location>
</feature>
<keyword evidence="1" id="KW-0732">Signal</keyword>
<dbReference type="EMBL" id="VOHK01000007">
    <property type="protein sequence ID" value="TWT18185.1"/>
    <property type="molecule type" value="Genomic_DNA"/>
</dbReference>
<evidence type="ECO:0000256" key="1">
    <source>
        <dbReference type="SAM" id="SignalP"/>
    </source>
</evidence>
<dbReference type="PROSITE" id="PS51257">
    <property type="entry name" value="PROKAR_LIPOPROTEIN"/>
    <property type="match status" value="1"/>
</dbReference>
<reference evidence="3 4" key="1">
    <citation type="journal article" date="2008" name="Int. J. Syst. Evol. Microbiol.">
        <title>Luteimonas marina sp. nov., isolated from seawater.</title>
        <authorList>
            <person name="Baik K.S."/>
            <person name="Park S.C."/>
            <person name="Kim M.S."/>
            <person name="Kim E.M."/>
            <person name="Park C."/>
            <person name="Chun J."/>
            <person name="Seong C.N."/>
        </authorList>
    </citation>
    <scope>NUCLEOTIDE SEQUENCE [LARGE SCALE GENOMIC DNA]</scope>
    <source>
        <strain evidence="3 4">FR1330</strain>
    </source>
</reference>
<dbReference type="RefSeq" id="WP_146388925.1">
    <property type="nucleotide sequence ID" value="NZ_VOHK01000007.1"/>
</dbReference>
<dbReference type="InterPro" id="IPR036761">
    <property type="entry name" value="TTHA0802/YceI-like_sf"/>
</dbReference>
<protein>
    <submittedName>
        <fullName evidence="3">Polyisoprenoid-binding protein</fullName>
    </submittedName>
</protein>
<accession>A0A5C5TY30</accession>
<proteinExistence type="predicted"/>
<name>A0A5C5TY30_9GAMM</name>
<evidence type="ECO:0000313" key="3">
    <source>
        <dbReference type="EMBL" id="TWT18185.1"/>
    </source>
</evidence>
<dbReference type="AlphaFoldDB" id="A0A5C5TY30"/>